<dbReference type="GO" id="GO:0005829">
    <property type="term" value="C:cytosol"/>
    <property type="evidence" value="ECO:0007669"/>
    <property type="project" value="TreeGrafter"/>
</dbReference>
<dbReference type="GO" id="GO:0004807">
    <property type="term" value="F:triose-phosphate isomerase activity"/>
    <property type="evidence" value="ECO:0007669"/>
    <property type="project" value="UniProtKB-UniRule"/>
</dbReference>
<comment type="similarity">
    <text evidence="2 7 8">Belongs to the triosephosphate isomerase family.</text>
</comment>
<evidence type="ECO:0000256" key="3">
    <source>
        <dbReference type="ARBA" id="ARBA00022432"/>
    </source>
</evidence>
<feature type="binding site" evidence="7">
    <location>
        <position position="188"/>
    </location>
    <ligand>
        <name>substrate</name>
    </ligand>
</feature>
<dbReference type="CDD" id="cd00311">
    <property type="entry name" value="TIM"/>
    <property type="match status" value="1"/>
</dbReference>
<dbReference type="UniPathway" id="UPA00109">
    <property type="reaction ID" value="UER00189"/>
</dbReference>
<evidence type="ECO:0000256" key="2">
    <source>
        <dbReference type="ARBA" id="ARBA00007422"/>
    </source>
</evidence>
<dbReference type="FunFam" id="3.20.20.70:FF:000016">
    <property type="entry name" value="Triosephosphate isomerase"/>
    <property type="match status" value="1"/>
</dbReference>
<dbReference type="PANTHER" id="PTHR21139:SF42">
    <property type="entry name" value="TRIOSEPHOSPHATE ISOMERASE"/>
    <property type="match status" value="1"/>
</dbReference>
<feature type="active site" description="Proton acceptor" evidence="7">
    <location>
        <position position="182"/>
    </location>
</feature>
<dbReference type="Proteomes" id="UP000178323">
    <property type="component" value="Unassembled WGS sequence"/>
</dbReference>
<comment type="catalytic activity">
    <reaction evidence="7 8">
        <text>D-glyceraldehyde 3-phosphate = dihydroxyacetone phosphate</text>
        <dbReference type="Rhea" id="RHEA:18585"/>
        <dbReference type="ChEBI" id="CHEBI:57642"/>
        <dbReference type="ChEBI" id="CHEBI:59776"/>
        <dbReference type="EC" id="5.3.1.1"/>
    </reaction>
</comment>
<comment type="function">
    <text evidence="7">Involved in the gluconeogenesis. Catalyzes stereospecifically the conversion of dihydroxyacetone phosphate (DHAP) to D-glyceraldehyde-3-phosphate (G3P).</text>
</comment>
<reference evidence="9 10" key="1">
    <citation type="journal article" date="2016" name="Nat. Commun.">
        <title>Thousands of microbial genomes shed light on interconnected biogeochemical processes in an aquifer system.</title>
        <authorList>
            <person name="Anantharaman K."/>
            <person name="Brown C.T."/>
            <person name="Hug L.A."/>
            <person name="Sharon I."/>
            <person name="Castelle C.J."/>
            <person name="Probst A.J."/>
            <person name="Thomas B.C."/>
            <person name="Singh A."/>
            <person name="Wilkins M.J."/>
            <person name="Karaoz U."/>
            <person name="Brodie E.L."/>
            <person name="Williams K.H."/>
            <person name="Hubbard S.S."/>
            <person name="Banfield J.F."/>
        </authorList>
    </citation>
    <scope>NUCLEOTIDE SEQUENCE [LARGE SCALE GENOMIC DNA]</scope>
</reference>
<evidence type="ECO:0000256" key="8">
    <source>
        <dbReference type="RuleBase" id="RU363013"/>
    </source>
</evidence>
<dbReference type="NCBIfam" id="TIGR00419">
    <property type="entry name" value="tim"/>
    <property type="match status" value="1"/>
</dbReference>
<keyword evidence="5 7" id="KW-0324">Glycolysis</keyword>
<dbReference type="HAMAP" id="MF_00147_B">
    <property type="entry name" value="TIM_B"/>
    <property type="match status" value="1"/>
</dbReference>
<sequence>MKPILIANWKMKLGLKESLDLTEKIKKGLIKKESKIHDRFIGVQDRWTKKLDVVLCPPFTALSDVRKKIANTGISLGAQDVFWEEKGAYTGEISAMQLKEVGVKYVIIGHSERRQNLNETDEMIHKKMRLALEAGLIPVLCIGETYEERKDGQKDYVIARELIKALQGIKVNDRQKIIISYEPVWVIGTGQAVESDEAELSAKFIKNSLLDLFSKEFIDNNAAIVYGGSVSSRDAKNFFDQPAIDGALVGAASLDAKEFLAIINKILDL</sequence>
<comment type="pathway">
    <text evidence="7 8">Carbohydrate biosynthesis; gluconeogenesis.</text>
</comment>
<accession>A0A1F5S6U3</accession>
<dbReference type="GO" id="GO:0046166">
    <property type="term" value="P:glyceraldehyde-3-phosphate biosynthetic process"/>
    <property type="evidence" value="ECO:0007669"/>
    <property type="project" value="TreeGrafter"/>
</dbReference>
<dbReference type="EC" id="5.3.1.1" evidence="7 8"/>
<dbReference type="AlphaFoldDB" id="A0A1F5S6U3"/>
<evidence type="ECO:0000256" key="7">
    <source>
        <dbReference type="HAMAP-Rule" id="MF_00147"/>
    </source>
</evidence>
<evidence type="ECO:0000256" key="1">
    <source>
        <dbReference type="ARBA" id="ARBA00004680"/>
    </source>
</evidence>
<dbReference type="STRING" id="1797985.A2Y83_04110"/>
<dbReference type="Gene3D" id="3.20.20.70">
    <property type="entry name" value="Aldolase class I"/>
    <property type="match status" value="1"/>
</dbReference>
<feature type="binding site" evidence="7">
    <location>
        <position position="229"/>
    </location>
    <ligand>
        <name>substrate</name>
    </ligand>
</feature>
<dbReference type="InterPro" id="IPR000652">
    <property type="entry name" value="Triosephosphate_isomerase"/>
</dbReference>
<evidence type="ECO:0000313" key="10">
    <source>
        <dbReference type="Proteomes" id="UP000178323"/>
    </source>
</evidence>
<comment type="pathway">
    <text evidence="1 7 8">Carbohydrate degradation; glycolysis; D-glyceraldehyde 3-phosphate from glycerone phosphate: step 1/1.</text>
</comment>
<feature type="binding site" evidence="7">
    <location>
        <begin position="8"/>
        <end position="10"/>
    </location>
    <ligand>
        <name>substrate</name>
    </ligand>
</feature>
<comment type="caution">
    <text evidence="7">Lacks conserved residue(s) required for the propagation of feature annotation.</text>
</comment>
<gene>
    <name evidence="7" type="primary">tpiA</name>
    <name evidence="9" type="ORF">A2Y83_04110</name>
</gene>
<keyword evidence="4 7" id="KW-0963">Cytoplasm</keyword>
<dbReference type="SUPFAM" id="SSF51351">
    <property type="entry name" value="Triosephosphate isomerase (TIM)"/>
    <property type="match status" value="1"/>
</dbReference>
<evidence type="ECO:0000256" key="4">
    <source>
        <dbReference type="ARBA" id="ARBA00022490"/>
    </source>
</evidence>
<dbReference type="GO" id="GO:0019563">
    <property type="term" value="P:glycerol catabolic process"/>
    <property type="evidence" value="ECO:0007669"/>
    <property type="project" value="TreeGrafter"/>
</dbReference>
<evidence type="ECO:0000313" key="9">
    <source>
        <dbReference type="EMBL" id="OGF22448.1"/>
    </source>
</evidence>
<evidence type="ECO:0000256" key="5">
    <source>
        <dbReference type="ARBA" id="ARBA00023152"/>
    </source>
</evidence>
<dbReference type="InterPro" id="IPR013785">
    <property type="entry name" value="Aldolase_TIM"/>
</dbReference>
<dbReference type="InterPro" id="IPR022896">
    <property type="entry name" value="TrioseP_Isoase_bac/euk"/>
</dbReference>
<comment type="caution">
    <text evidence="9">The sequence shown here is derived from an EMBL/GenBank/DDBJ whole genome shotgun (WGS) entry which is preliminary data.</text>
</comment>
<keyword evidence="6 7" id="KW-0413">Isomerase</keyword>
<dbReference type="GO" id="GO:0006096">
    <property type="term" value="P:glycolytic process"/>
    <property type="evidence" value="ECO:0007669"/>
    <property type="project" value="UniProtKB-UniRule"/>
</dbReference>
<dbReference type="UniPathway" id="UPA00138"/>
<proteinExistence type="inferred from homology"/>
<dbReference type="PROSITE" id="PS51440">
    <property type="entry name" value="TIM_2"/>
    <property type="match status" value="1"/>
</dbReference>
<comment type="subunit">
    <text evidence="7 8">Homodimer.</text>
</comment>
<organism evidence="9 10">
    <name type="scientific">Candidatus Falkowbacteria bacterium RBG_13_39_14</name>
    <dbReference type="NCBI Taxonomy" id="1797985"/>
    <lineage>
        <taxon>Bacteria</taxon>
        <taxon>Candidatus Falkowiibacteriota</taxon>
    </lineage>
</organism>
<dbReference type="InterPro" id="IPR035990">
    <property type="entry name" value="TIM_sf"/>
</dbReference>
<dbReference type="EMBL" id="MFFS01000026">
    <property type="protein sequence ID" value="OGF22448.1"/>
    <property type="molecule type" value="Genomic_DNA"/>
</dbReference>
<evidence type="ECO:0000256" key="6">
    <source>
        <dbReference type="ARBA" id="ARBA00023235"/>
    </source>
</evidence>
<dbReference type="PANTHER" id="PTHR21139">
    <property type="entry name" value="TRIOSEPHOSPHATE ISOMERASE"/>
    <property type="match status" value="1"/>
</dbReference>
<feature type="active site" description="Electrophile" evidence="7">
    <location>
        <position position="110"/>
    </location>
</feature>
<protein>
    <recommendedName>
        <fullName evidence="7 8">Triosephosphate isomerase</fullName>
        <shortName evidence="7">TIM</shortName>
        <shortName evidence="7">TPI</shortName>
        <ecNumber evidence="7 8">5.3.1.1</ecNumber>
    </recommendedName>
    <alternativeName>
        <fullName evidence="7">Triose-phosphate isomerase</fullName>
    </alternativeName>
</protein>
<name>A0A1F5S6U3_9BACT</name>
<dbReference type="Pfam" id="PF00121">
    <property type="entry name" value="TIM"/>
    <property type="match status" value="1"/>
</dbReference>
<keyword evidence="3 7" id="KW-0312">Gluconeogenesis</keyword>
<dbReference type="GO" id="GO:0006094">
    <property type="term" value="P:gluconeogenesis"/>
    <property type="evidence" value="ECO:0007669"/>
    <property type="project" value="UniProtKB-UniRule"/>
</dbReference>
<comment type="subcellular location">
    <subcellularLocation>
        <location evidence="7 8">Cytoplasm</location>
    </subcellularLocation>
</comment>